<feature type="compositionally biased region" description="Basic and acidic residues" evidence="1">
    <location>
        <begin position="14"/>
        <end position="24"/>
    </location>
</feature>
<name>A0ABM0YWL8_CAMSA</name>
<evidence type="ECO:0000313" key="3">
    <source>
        <dbReference type="RefSeq" id="XP_010506949.1"/>
    </source>
</evidence>
<feature type="region of interest" description="Disordered" evidence="1">
    <location>
        <begin position="1"/>
        <end position="32"/>
    </location>
</feature>
<keyword evidence="2" id="KW-1185">Reference proteome</keyword>
<evidence type="ECO:0000256" key="1">
    <source>
        <dbReference type="SAM" id="MobiDB-lite"/>
    </source>
</evidence>
<dbReference type="PANTHER" id="PTHR33710">
    <property type="entry name" value="BNAC02G09200D PROTEIN"/>
    <property type="match status" value="1"/>
</dbReference>
<accession>A0ABM0YWL8</accession>
<gene>
    <name evidence="3" type="primary">LOC104783499</name>
</gene>
<dbReference type="Gene3D" id="3.60.10.10">
    <property type="entry name" value="Endonuclease/exonuclease/phosphatase"/>
    <property type="match status" value="1"/>
</dbReference>
<dbReference type="Proteomes" id="UP000694864">
    <property type="component" value="Chromosome 4"/>
</dbReference>
<dbReference type="GeneID" id="104783499"/>
<dbReference type="RefSeq" id="XP_010506949.1">
    <property type="nucleotide sequence ID" value="XM_010508647.1"/>
</dbReference>
<dbReference type="InterPro" id="IPR036691">
    <property type="entry name" value="Endo/exonu/phosph_ase_sf"/>
</dbReference>
<sequence length="172" mass="19985">MSRNGPWMSIGDFSEIKNNSEKRGGPSRPESSFTDFRRMIQVCDFQDLKHTRDPFSWMGKRYSHDVACCLDWTMVNSKWIAKFPASQAEFLELIESDHRPVITTITNDFSPRKGHFYFDSRMVNREGLAMLYLKVGQSEDQVKRCVSAPVCVNVEDPYPFGKKQTEQMLKKK</sequence>
<organism evidence="2 3">
    <name type="scientific">Camelina sativa</name>
    <name type="common">False flax</name>
    <name type="synonym">Myagrum sativum</name>
    <dbReference type="NCBI Taxonomy" id="90675"/>
    <lineage>
        <taxon>Eukaryota</taxon>
        <taxon>Viridiplantae</taxon>
        <taxon>Streptophyta</taxon>
        <taxon>Embryophyta</taxon>
        <taxon>Tracheophyta</taxon>
        <taxon>Spermatophyta</taxon>
        <taxon>Magnoliopsida</taxon>
        <taxon>eudicotyledons</taxon>
        <taxon>Gunneridae</taxon>
        <taxon>Pentapetalae</taxon>
        <taxon>rosids</taxon>
        <taxon>malvids</taxon>
        <taxon>Brassicales</taxon>
        <taxon>Brassicaceae</taxon>
        <taxon>Camelineae</taxon>
        <taxon>Camelina</taxon>
    </lineage>
</organism>
<reference evidence="2" key="1">
    <citation type="journal article" date="2014" name="Nat. Commun.">
        <title>The emerging biofuel crop Camelina sativa retains a highly undifferentiated hexaploid genome structure.</title>
        <authorList>
            <person name="Kagale S."/>
            <person name="Koh C."/>
            <person name="Nixon J."/>
            <person name="Bollina V."/>
            <person name="Clarke W.E."/>
            <person name="Tuteja R."/>
            <person name="Spillane C."/>
            <person name="Robinson S.J."/>
            <person name="Links M.G."/>
            <person name="Clarke C."/>
            <person name="Higgins E.E."/>
            <person name="Huebert T."/>
            <person name="Sharpe A.G."/>
            <person name="Parkin I.A."/>
        </authorList>
    </citation>
    <scope>NUCLEOTIDE SEQUENCE [LARGE SCALE GENOMIC DNA]</scope>
    <source>
        <strain evidence="2">cv. DH55</strain>
    </source>
</reference>
<dbReference type="SUPFAM" id="SSF56219">
    <property type="entry name" value="DNase I-like"/>
    <property type="match status" value="1"/>
</dbReference>
<protein>
    <submittedName>
        <fullName evidence="3">Uncharacterized protein LOC104783499</fullName>
    </submittedName>
</protein>
<evidence type="ECO:0000313" key="2">
    <source>
        <dbReference type="Proteomes" id="UP000694864"/>
    </source>
</evidence>
<dbReference type="PANTHER" id="PTHR33710:SF62">
    <property type="entry name" value="DUF4283 DOMAIN PROTEIN"/>
    <property type="match status" value="1"/>
</dbReference>
<reference evidence="3" key="2">
    <citation type="submission" date="2025-08" db="UniProtKB">
        <authorList>
            <consortium name="RefSeq"/>
        </authorList>
    </citation>
    <scope>IDENTIFICATION</scope>
    <source>
        <tissue evidence="3">Leaf</tissue>
    </source>
</reference>
<proteinExistence type="predicted"/>